<evidence type="ECO:0000313" key="2">
    <source>
        <dbReference type="Proteomes" id="UP001183202"/>
    </source>
</evidence>
<gene>
    <name evidence="1" type="ORF">RM445_01900</name>
</gene>
<dbReference type="Proteomes" id="UP001183202">
    <property type="component" value="Unassembled WGS sequence"/>
</dbReference>
<protein>
    <submittedName>
        <fullName evidence="1">Uncharacterized protein</fullName>
    </submittedName>
</protein>
<reference evidence="2" key="1">
    <citation type="submission" date="2023-07" db="EMBL/GenBank/DDBJ databases">
        <title>30 novel species of actinomycetes from the DSMZ collection.</title>
        <authorList>
            <person name="Nouioui I."/>
        </authorList>
    </citation>
    <scope>NUCLEOTIDE SEQUENCE [LARGE SCALE GENOMIC DNA]</scope>
    <source>
        <strain evidence="2">DSM 45834</strain>
    </source>
</reference>
<evidence type="ECO:0000313" key="1">
    <source>
        <dbReference type="EMBL" id="MDT0348275.1"/>
    </source>
</evidence>
<proteinExistence type="predicted"/>
<accession>A0ABU2N2Y0</accession>
<organism evidence="1 2">
    <name type="scientific">Pseudonocardia charpentierae</name>
    <dbReference type="NCBI Taxonomy" id="3075545"/>
    <lineage>
        <taxon>Bacteria</taxon>
        <taxon>Bacillati</taxon>
        <taxon>Actinomycetota</taxon>
        <taxon>Actinomycetes</taxon>
        <taxon>Pseudonocardiales</taxon>
        <taxon>Pseudonocardiaceae</taxon>
        <taxon>Pseudonocardia</taxon>
    </lineage>
</organism>
<comment type="caution">
    <text evidence="1">The sequence shown here is derived from an EMBL/GenBank/DDBJ whole genome shotgun (WGS) entry which is preliminary data.</text>
</comment>
<dbReference type="RefSeq" id="WP_311554171.1">
    <property type="nucleotide sequence ID" value="NZ_JAVREJ010000001.1"/>
</dbReference>
<keyword evidence="2" id="KW-1185">Reference proteome</keyword>
<dbReference type="EMBL" id="JAVREJ010000001">
    <property type="protein sequence ID" value="MDT0348275.1"/>
    <property type="molecule type" value="Genomic_DNA"/>
</dbReference>
<name>A0ABU2N2Y0_9PSEU</name>
<sequence>MSVYDTTPYDTSLPSRRARRAADAALRADVRRRDRIDRHARTVSTSTPSGGLVGRLFAAVIRQAHV</sequence>